<dbReference type="RefSeq" id="WP_012392656.1">
    <property type="nucleotide sequence ID" value="NZ_BQLA01000048.1"/>
</dbReference>
<evidence type="ECO:0000256" key="2">
    <source>
        <dbReference type="ARBA" id="ARBA00007531"/>
    </source>
</evidence>
<name>A0A2Z5Y9B1_MYCMR</name>
<dbReference type="Pfam" id="PF05423">
    <property type="entry name" value="Mycobact_memb"/>
    <property type="match status" value="1"/>
</dbReference>
<dbReference type="InterPro" id="IPR008693">
    <property type="entry name" value="MmpS"/>
</dbReference>
<dbReference type="GO" id="GO:0005886">
    <property type="term" value="C:plasma membrane"/>
    <property type="evidence" value="ECO:0007669"/>
    <property type="project" value="UniProtKB-SubCell"/>
</dbReference>
<dbReference type="EMBL" id="PEDF01000023">
    <property type="protein sequence ID" value="RFZ46384.1"/>
    <property type="molecule type" value="Genomic_DNA"/>
</dbReference>
<evidence type="ECO:0000256" key="6">
    <source>
        <dbReference type="ARBA" id="ARBA00023136"/>
    </source>
</evidence>
<dbReference type="OMA" id="RIWIPTV"/>
<comment type="subcellular location">
    <subcellularLocation>
        <location evidence="1">Cell membrane</location>
    </subcellularLocation>
</comment>
<dbReference type="InterPro" id="IPR038468">
    <property type="entry name" value="MmpS_C"/>
</dbReference>
<dbReference type="GeneID" id="34340615"/>
<gene>
    <name evidence="7" type="primary">mmpS4_3</name>
    <name evidence="7" type="ORF">DAVIS_00898</name>
</gene>
<reference evidence="7 8" key="1">
    <citation type="journal article" date="2018" name="Sci. Rep.">
        <title>Extensive genomic diversity among Mycobacterium marinum strains revealed by whole genome sequencing.</title>
        <authorList>
            <person name="Das S."/>
            <person name="Pettersson B.M."/>
            <person name="Behra P.R."/>
            <person name="Mallick A."/>
            <person name="Cheramie M."/>
            <person name="Ramesh M."/>
            <person name="Shirreff L."/>
            <person name="DuCote T."/>
            <person name="Dasgupta S."/>
            <person name="Ennis D.G."/>
            <person name="Kirsebom L.A."/>
        </authorList>
    </citation>
    <scope>NUCLEOTIDE SEQUENCE [LARGE SCALE GENOMIC DNA]</scope>
    <source>
        <strain evidence="7 8">Davis1</strain>
    </source>
</reference>
<keyword evidence="3" id="KW-1003">Cell membrane</keyword>
<keyword evidence="5" id="KW-1133">Transmembrane helix</keyword>
<evidence type="ECO:0000256" key="5">
    <source>
        <dbReference type="ARBA" id="ARBA00022989"/>
    </source>
</evidence>
<keyword evidence="4" id="KW-0812">Transmembrane</keyword>
<dbReference type="Proteomes" id="UP000257451">
    <property type="component" value="Unassembled WGS sequence"/>
</dbReference>
<evidence type="ECO:0000256" key="3">
    <source>
        <dbReference type="ARBA" id="ARBA00022475"/>
    </source>
</evidence>
<proteinExistence type="inferred from homology"/>
<evidence type="ECO:0000256" key="1">
    <source>
        <dbReference type="ARBA" id="ARBA00004236"/>
    </source>
</evidence>
<comment type="caution">
    <text evidence="7">The sequence shown here is derived from an EMBL/GenBank/DDBJ whole genome shotgun (WGS) entry which is preliminary data.</text>
</comment>
<evidence type="ECO:0000256" key="4">
    <source>
        <dbReference type="ARBA" id="ARBA00022692"/>
    </source>
</evidence>
<sequence length="142" mass="15006">MIGVIRRIWIPTVMIIVVAVGAAVVVRLHGAFGSPRNRPGSSNADSIVAFNPKRVLYEVTGPPGSLATINYLDAEAQPHEVTNAAIPWSLTVVTTLSAVIANVVARSDSTSLGCRITVNGVVRAEREVESYNAHTSCLVKSA</sequence>
<protein>
    <submittedName>
        <fullName evidence="7">Putative membrane protein mmpS4</fullName>
    </submittedName>
</protein>
<comment type="similarity">
    <text evidence="2">Belongs to the MmpS family.</text>
</comment>
<keyword evidence="6" id="KW-0472">Membrane</keyword>
<evidence type="ECO:0000313" key="7">
    <source>
        <dbReference type="EMBL" id="RFZ46384.1"/>
    </source>
</evidence>
<accession>A0A2Z5Y9B1</accession>
<evidence type="ECO:0000313" key="8">
    <source>
        <dbReference type="Proteomes" id="UP000257451"/>
    </source>
</evidence>
<organism evidence="7 8">
    <name type="scientific">Mycobacterium marinum</name>
    <dbReference type="NCBI Taxonomy" id="1781"/>
    <lineage>
        <taxon>Bacteria</taxon>
        <taxon>Bacillati</taxon>
        <taxon>Actinomycetota</taxon>
        <taxon>Actinomycetes</taxon>
        <taxon>Mycobacteriales</taxon>
        <taxon>Mycobacteriaceae</taxon>
        <taxon>Mycobacterium</taxon>
        <taxon>Mycobacterium ulcerans group</taxon>
    </lineage>
</organism>
<dbReference type="AlphaFoldDB" id="A0A2Z5Y9B1"/>
<dbReference type="Gene3D" id="2.60.40.2880">
    <property type="entry name" value="MmpS1-5, C-terminal soluble domain"/>
    <property type="match status" value="1"/>
</dbReference>